<keyword evidence="4" id="KW-1185">Reference proteome</keyword>
<evidence type="ECO:0000313" key="4">
    <source>
        <dbReference type="Proteomes" id="UP000030762"/>
    </source>
</evidence>
<sequence>MRSIAGDLGGITTVDELEINFVSKHHVRINADIEVERADAHVIWTPAQVDLVAEKYQCDCKGSFTTGWICSHSVAAQSIMCDLDMQALLAEVAPRRRPGGQRKPQHSTFADGTLNPFYSVANLVALLVDKPGYCYNWTIHREFSFIDTETGRETSDYMLGTIIRLRKGEVYSWMVRFEDAEELWFERSLPQPK</sequence>
<gene>
    <name evidence="3" type="ORF">SDRG_05844</name>
</gene>
<protein>
    <recommendedName>
        <fullName evidence="2">SWIM-type domain-containing protein</fullName>
    </recommendedName>
</protein>
<keyword evidence="1" id="KW-0862">Zinc</keyword>
<dbReference type="Proteomes" id="UP000030762">
    <property type="component" value="Unassembled WGS sequence"/>
</dbReference>
<dbReference type="OMA" id="CTHEAYK"/>
<dbReference type="eggNOG" id="ENOG502SWQQ">
    <property type="taxonomic scope" value="Eukaryota"/>
</dbReference>
<dbReference type="OrthoDB" id="127233at2759"/>
<feature type="domain" description="SWIM-type" evidence="2">
    <location>
        <begin position="47"/>
        <end position="81"/>
    </location>
</feature>
<dbReference type="PROSITE" id="PS50966">
    <property type="entry name" value="ZF_SWIM"/>
    <property type="match status" value="1"/>
</dbReference>
<dbReference type="VEuPathDB" id="FungiDB:SDRG_05844"/>
<evidence type="ECO:0000256" key="1">
    <source>
        <dbReference type="PROSITE-ProRule" id="PRU00325"/>
    </source>
</evidence>
<dbReference type="GeneID" id="19946571"/>
<accession>T0QSQ7</accession>
<dbReference type="EMBL" id="JH767146">
    <property type="protein sequence ID" value="EQC37025.1"/>
    <property type="molecule type" value="Genomic_DNA"/>
</dbReference>
<keyword evidence="1" id="KW-0863">Zinc-finger</keyword>
<organism evidence="3 4">
    <name type="scientific">Saprolegnia diclina (strain VS20)</name>
    <dbReference type="NCBI Taxonomy" id="1156394"/>
    <lineage>
        <taxon>Eukaryota</taxon>
        <taxon>Sar</taxon>
        <taxon>Stramenopiles</taxon>
        <taxon>Oomycota</taxon>
        <taxon>Saprolegniomycetes</taxon>
        <taxon>Saprolegniales</taxon>
        <taxon>Saprolegniaceae</taxon>
        <taxon>Saprolegnia</taxon>
    </lineage>
</organism>
<proteinExistence type="predicted"/>
<dbReference type="RefSeq" id="XP_008609806.1">
    <property type="nucleotide sequence ID" value="XM_008611584.1"/>
</dbReference>
<reference evidence="3 4" key="1">
    <citation type="submission" date="2012-04" db="EMBL/GenBank/DDBJ databases">
        <title>The Genome Sequence of Saprolegnia declina VS20.</title>
        <authorList>
            <consortium name="The Broad Institute Genome Sequencing Platform"/>
            <person name="Russ C."/>
            <person name="Nusbaum C."/>
            <person name="Tyler B."/>
            <person name="van West P."/>
            <person name="Dieguez-Uribeondo J."/>
            <person name="de Bruijn I."/>
            <person name="Tripathy S."/>
            <person name="Jiang R."/>
            <person name="Young S.K."/>
            <person name="Zeng Q."/>
            <person name="Gargeya S."/>
            <person name="Fitzgerald M."/>
            <person name="Haas B."/>
            <person name="Abouelleil A."/>
            <person name="Alvarado L."/>
            <person name="Arachchi H.M."/>
            <person name="Berlin A."/>
            <person name="Chapman S.B."/>
            <person name="Goldberg J."/>
            <person name="Griggs A."/>
            <person name="Gujja S."/>
            <person name="Hansen M."/>
            <person name="Howarth C."/>
            <person name="Imamovic A."/>
            <person name="Larimer J."/>
            <person name="McCowen C."/>
            <person name="Montmayeur A."/>
            <person name="Murphy C."/>
            <person name="Neiman D."/>
            <person name="Pearson M."/>
            <person name="Priest M."/>
            <person name="Roberts A."/>
            <person name="Saif S."/>
            <person name="Shea T."/>
            <person name="Sisk P."/>
            <person name="Sykes S."/>
            <person name="Wortman J."/>
            <person name="Nusbaum C."/>
            <person name="Birren B."/>
        </authorList>
    </citation>
    <scope>NUCLEOTIDE SEQUENCE [LARGE SCALE GENOMIC DNA]</scope>
    <source>
        <strain evidence="3 4">VS20</strain>
    </source>
</reference>
<dbReference type="InParanoid" id="T0QSQ7"/>
<dbReference type="GO" id="GO:0008270">
    <property type="term" value="F:zinc ion binding"/>
    <property type="evidence" value="ECO:0007669"/>
    <property type="project" value="UniProtKB-KW"/>
</dbReference>
<evidence type="ECO:0000259" key="2">
    <source>
        <dbReference type="PROSITE" id="PS50966"/>
    </source>
</evidence>
<evidence type="ECO:0000313" key="3">
    <source>
        <dbReference type="EMBL" id="EQC37025.1"/>
    </source>
</evidence>
<dbReference type="AlphaFoldDB" id="T0QSQ7"/>
<dbReference type="InterPro" id="IPR007527">
    <property type="entry name" value="Znf_SWIM"/>
</dbReference>
<keyword evidence="1" id="KW-0479">Metal-binding</keyword>
<name>T0QSQ7_SAPDV</name>